<reference evidence="3 4" key="1">
    <citation type="submission" date="2017-01" db="EMBL/GenBank/DDBJ databases">
        <authorList>
            <consortium name="Urmite Genomes"/>
        </authorList>
    </citation>
    <scope>NUCLEOTIDE SEQUENCE [LARGE SCALE GENOMIC DNA]</scope>
    <source>
        <strain evidence="3 4">AB57</strain>
    </source>
</reference>
<dbReference type="Gene3D" id="3.90.226.10">
    <property type="entry name" value="2-enoyl-CoA Hydratase, Chain A, domain 1"/>
    <property type="match status" value="1"/>
</dbReference>
<protein>
    <submittedName>
        <fullName evidence="3">Enoyl-CoA hydratase/carnithine racemase</fullName>
    </submittedName>
</protein>
<dbReference type="AlphaFoldDB" id="A0A2U3NUI0"/>
<dbReference type="EMBL" id="FUFA01000004">
    <property type="protein sequence ID" value="SPM35171.1"/>
    <property type="molecule type" value="Genomic_DNA"/>
</dbReference>
<dbReference type="GO" id="GO:0003824">
    <property type="term" value="F:catalytic activity"/>
    <property type="evidence" value="ECO:0007669"/>
    <property type="project" value="UniProtKB-ARBA"/>
</dbReference>
<dbReference type="PANTHER" id="PTHR11941:SF54">
    <property type="entry name" value="ENOYL-COA HYDRATASE, MITOCHONDRIAL"/>
    <property type="match status" value="1"/>
</dbReference>
<dbReference type="SUPFAM" id="SSF52096">
    <property type="entry name" value="ClpP/crotonase"/>
    <property type="match status" value="1"/>
</dbReference>
<evidence type="ECO:0000256" key="2">
    <source>
        <dbReference type="SAM" id="MobiDB-lite"/>
    </source>
</evidence>
<accession>A0A2U3NUI0</accession>
<evidence type="ECO:0000256" key="1">
    <source>
        <dbReference type="ARBA" id="ARBA00023098"/>
    </source>
</evidence>
<evidence type="ECO:0000313" key="4">
    <source>
        <dbReference type="Proteomes" id="UP000240988"/>
    </source>
</evidence>
<dbReference type="InterPro" id="IPR029045">
    <property type="entry name" value="ClpP/crotonase-like_dom_sf"/>
</dbReference>
<dbReference type="Pfam" id="PF00378">
    <property type="entry name" value="ECH_1"/>
    <property type="match status" value="1"/>
</dbReference>
<proteinExistence type="predicted"/>
<dbReference type="OrthoDB" id="7209855at2"/>
<name>A0A2U3NUI0_9MYCO</name>
<dbReference type="CDD" id="cd06558">
    <property type="entry name" value="crotonase-like"/>
    <property type="match status" value="1"/>
</dbReference>
<dbReference type="GO" id="GO:0006635">
    <property type="term" value="P:fatty acid beta-oxidation"/>
    <property type="evidence" value="ECO:0007669"/>
    <property type="project" value="TreeGrafter"/>
</dbReference>
<dbReference type="PANTHER" id="PTHR11941">
    <property type="entry name" value="ENOYL-COA HYDRATASE-RELATED"/>
    <property type="match status" value="1"/>
</dbReference>
<feature type="region of interest" description="Disordered" evidence="2">
    <location>
        <begin position="1"/>
        <end position="21"/>
    </location>
</feature>
<gene>
    <name evidence="3" type="ORF">MRAB57_2992</name>
</gene>
<dbReference type="InterPro" id="IPR001753">
    <property type="entry name" value="Enoyl-CoA_hydra/iso"/>
</dbReference>
<keyword evidence="4" id="KW-1185">Reference proteome</keyword>
<organism evidence="3 4">
    <name type="scientific">Mycobacterium rhizamassiliense</name>
    <dbReference type="NCBI Taxonomy" id="1841860"/>
    <lineage>
        <taxon>Bacteria</taxon>
        <taxon>Bacillati</taxon>
        <taxon>Actinomycetota</taxon>
        <taxon>Actinomycetes</taxon>
        <taxon>Mycobacteriales</taxon>
        <taxon>Mycobacteriaceae</taxon>
        <taxon>Mycobacterium</taxon>
    </lineage>
</organism>
<dbReference type="Proteomes" id="UP000240988">
    <property type="component" value="Unassembled WGS sequence"/>
</dbReference>
<sequence length="279" mass="30072">MSEATQSNTVGPRPPDGDWLGTPFLRFTREGPLAICTLDRPQARNAMTAAMYFGIGYAVNRVNSDNDLAGLIITGTGDVFAPGGDLGGGGVDHWMDFGSTLSMDAVLPFDTLRTSAKPVVSAVNGLCQGGGLMIAMCNDMAMVSDRATFRVPELFRGIADTYYSQMLARIIGPVRTRDLMLTGRVLSAEEAVDWGLVARVVPHDELMDSARDVLGQCCRTAPTARGVVKASLDNYLGLNDRIGMRSSLRAPEAAEGYRAFKERRSPSWVHPDLQLAGRL</sequence>
<feature type="compositionally biased region" description="Polar residues" evidence="2">
    <location>
        <begin position="1"/>
        <end position="10"/>
    </location>
</feature>
<dbReference type="STRING" id="1841860.GCA_900157375_02995"/>
<dbReference type="RefSeq" id="WP_077079689.1">
    <property type="nucleotide sequence ID" value="NZ_LT721901.1"/>
</dbReference>
<keyword evidence="1" id="KW-0443">Lipid metabolism</keyword>
<evidence type="ECO:0000313" key="3">
    <source>
        <dbReference type="EMBL" id="SPM35171.1"/>
    </source>
</evidence>